<dbReference type="OrthoDB" id="72651at2759"/>
<proteinExistence type="predicted"/>
<feature type="region of interest" description="Disordered" evidence="1">
    <location>
        <begin position="64"/>
        <end position="85"/>
    </location>
</feature>
<evidence type="ECO:0000313" key="2">
    <source>
        <dbReference type="EMBL" id="ETV69065.1"/>
    </source>
</evidence>
<reference evidence="2" key="1">
    <citation type="submission" date="2013-12" db="EMBL/GenBank/DDBJ databases">
        <title>The Genome Sequence of Aphanomyces astaci APO3.</title>
        <authorList>
            <consortium name="The Broad Institute Genomics Platform"/>
            <person name="Russ C."/>
            <person name="Tyler B."/>
            <person name="van West P."/>
            <person name="Dieguez-Uribeondo J."/>
            <person name="Young S.K."/>
            <person name="Zeng Q."/>
            <person name="Gargeya S."/>
            <person name="Fitzgerald M."/>
            <person name="Abouelleil A."/>
            <person name="Alvarado L."/>
            <person name="Chapman S.B."/>
            <person name="Gainer-Dewar J."/>
            <person name="Goldberg J."/>
            <person name="Griggs A."/>
            <person name="Gujja S."/>
            <person name="Hansen M."/>
            <person name="Howarth C."/>
            <person name="Imamovic A."/>
            <person name="Ireland A."/>
            <person name="Larimer J."/>
            <person name="McCowan C."/>
            <person name="Murphy C."/>
            <person name="Pearson M."/>
            <person name="Poon T.W."/>
            <person name="Priest M."/>
            <person name="Roberts A."/>
            <person name="Saif S."/>
            <person name="Shea T."/>
            <person name="Sykes S."/>
            <person name="Wortman J."/>
            <person name="Nusbaum C."/>
            <person name="Birren B."/>
        </authorList>
    </citation>
    <scope>NUCLEOTIDE SEQUENCE [LARGE SCALE GENOMIC DNA]</scope>
    <source>
        <strain evidence="2">APO3</strain>
    </source>
</reference>
<feature type="compositionally biased region" description="Polar residues" evidence="1">
    <location>
        <begin position="194"/>
        <end position="213"/>
    </location>
</feature>
<organism evidence="2">
    <name type="scientific">Aphanomyces astaci</name>
    <name type="common">Crayfish plague agent</name>
    <dbReference type="NCBI Taxonomy" id="112090"/>
    <lineage>
        <taxon>Eukaryota</taxon>
        <taxon>Sar</taxon>
        <taxon>Stramenopiles</taxon>
        <taxon>Oomycota</taxon>
        <taxon>Saprolegniomycetes</taxon>
        <taxon>Saprolegniales</taxon>
        <taxon>Verrucalvaceae</taxon>
        <taxon>Aphanomyces</taxon>
    </lineage>
</organism>
<dbReference type="RefSeq" id="XP_009841524.1">
    <property type="nucleotide sequence ID" value="XM_009843222.1"/>
</dbReference>
<feature type="compositionally biased region" description="Polar residues" evidence="1">
    <location>
        <begin position="68"/>
        <end position="80"/>
    </location>
</feature>
<protein>
    <submittedName>
        <fullName evidence="2">Uncharacterized protein</fullName>
    </submittedName>
</protein>
<dbReference type="AlphaFoldDB" id="W4FNP2"/>
<gene>
    <name evidence="2" type="ORF">H257_15204</name>
</gene>
<dbReference type="GeneID" id="20817200"/>
<dbReference type="EMBL" id="KI913180">
    <property type="protein sequence ID" value="ETV69065.1"/>
    <property type="molecule type" value="Genomic_DNA"/>
</dbReference>
<name>W4FNP2_APHAT</name>
<sequence>MLDMATSSAPSLGGRVVPKKKKKPPSSADVQRKAALYNLGSHQSFPSTRKPKHRHRLALQQLLREDQSSSAATGEPTAQCQMGRPEAAQVGFIRDLQTTVPEIPRSKARRNARGTTAEWKLGRSNSTSSYKLSASGIDGMLEPTDAAREVLAVTCPTSEFSNLLVAYPPAAVASVAKALADPAQNWVKPCISRPGQSAHNSDTPGGWQNTTKPGEQPVDNNHAKAEPWAPPTFPHRIITTSPGPHKNPPSNLNPTPLRRDNKAGGGVPTYTLPTHTVDTFLRQAQKAERSYNALTARVNAHKNPALMYSLPVATPSRSCRLGLETLASDLTADSRRSSRPKSAVHLIKNVLKVAGAKIRPKTARMSYLKTATVYCVDTPDTNTMEEYALKIQAEKDRRKNVVNRKQAMHRIVRYNSIAERSVEYIFNCLKRQAMDNVPLHLQAKYDALELDDYMKMVNTEEDEHPYLKSNPTDPSYDVGWDSLTLGLLWVDRAQFTKAMQCLKMTPVDVNVLFSVFDFELEHKIEVGQVCREIRTLQMAKHKKHFPDLMLGGNRTTLREP</sequence>
<feature type="region of interest" description="Disordered" evidence="1">
    <location>
        <begin position="193"/>
        <end position="264"/>
    </location>
</feature>
<feature type="compositionally biased region" description="Polar residues" evidence="1">
    <location>
        <begin position="238"/>
        <end position="254"/>
    </location>
</feature>
<feature type="region of interest" description="Disordered" evidence="1">
    <location>
        <begin position="37"/>
        <end position="56"/>
    </location>
</feature>
<evidence type="ECO:0000256" key="1">
    <source>
        <dbReference type="SAM" id="MobiDB-lite"/>
    </source>
</evidence>
<accession>W4FNP2</accession>
<feature type="compositionally biased region" description="Polar residues" evidence="1">
    <location>
        <begin position="1"/>
        <end position="10"/>
    </location>
</feature>
<feature type="region of interest" description="Disordered" evidence="1">
    <location>
        <begin position="1"/>
        <end position="30"/>
    </location>
</feature>
<dbReference type="VEuPathDB" id="FungiDB:H257_15204"/>